<protein>
    <submittedName>
        <fullName evidence="1">WD repeat-containing slp1</fullName>
    </submittedName>
</protein>
<organism evidence="1 2">
    <name type="scientific">Gossypium arboreum</name>
    <name type="common">Tree cotton</name>
    <name type="synonym">Gossypium nanking</name>
    <dbReference type="NCBI Taxonomy" id="29729"/>
    <lineage>
        <taxon>Eukaryota</taxon>
        <taxon>Viridiplantae</taxon>
        <taxon>Streptophyta</taxon>
        <taxon>Embryophyta</taxon>
        <taxon>Tracheophyta</taxon>
        <taxon>Spermatophyta</taxon>
        <taxon>Magnoliopsida</taxon>
        <taxon>eudicotyledons</taxon>
        <taxon>Gunneridae</taxon>
        <taxon>Pentapetalae</taxon>
        <taxon>rosids</taxon>
        <taxon>malvids</taxon>
        <taxon>Malvales</taxon>
        <taxon>Malvaceae</taxon>
        <taxon>Malvoideae</taxon>
        <taxon>Gossypium</taxon>
    </lineage>
</organism>
<name>A0A0B0N4L0_GOSAR</name>
<accession>A0A0B0N4L0</accession>
<keyword evidence="2" id="KW-1185">Reference proteome</keyword>
<reference evidence="2" key="1">
    <citation type="submission" date="2014-09" db="EMBL/GenBank/DDBJ databases">
        <authorList>
            <person name="Mudge J."/>
            <person name="Ramaraj T."/>
            <person name="Lindquist I.E."/>
            <person name="Bharti A.K."/>
            <person name="Sundararajan A."/>
            <person name="Cameron C.T."/>
            <person name="Woodward J.E."/>
            <person name="May G.D."/>
            <person name="Brubaker C."/>
            <person name="Broadhvest J."/>
            <person name="Wilkins T.A."/>
        </authorList>
    </citation>
    <scope>NUCLEOTIDE SEQUENCE</scope>
    <source>
        <strain evidence="2">cv. AKA8401</strain>
    </source>
</reference>
<proteinExistence type="predicted"/>
<gene>
    <name evidence="1" type="ORF">F383_13381</name>
</gene>
<evidence type="ECO:0000313" key="2">
    <source>
        <dbReference type="Proteomes" id="UP000032142"/>
    </source>
</evidence>
<dbReference type="EMBL" id="KN390404">
    <property type="protein sequence ID" value="KHG09313.1"/>
    <property type="molecule type" value="Genomic_DNA"/>
</dbReference>
<dbReference type="Proteomes" id="UP000032142">
    <property type="component" value="Unassembled WGS sequence"/>
</dbReference>
<evidence type="ECO:0000313" key="1">
    <source>
        <dbReference type="EMBL" id="KHG09313.1"/>
    </source>
</evidence>
<sequence length="57" mass="6674">MVLLCWSNFNFFSLVVEYFIRGIDEGEVAHIRAQGEKTYGAFFSWRRRLPVVDSTTI</sequence>
<dbReference type="AlphaFoldDB" id="A0A0B0N4L0"/>